<reference evidence="2" key="1">
    <citation type="submission" date="2023-03" db="EMBL/GenBank/DDBJ databases">
        <title>Massive genome expansion in bonnet fungi (Mycena s.s.) driven by repeated elements and novel gene families across ecological guilds.</title>
        <authorList>
            <consortium name="Lawrence Berkeley National Laboratory"/>
            <person name="Harder C.B."/>
            <person name="Miyauchi S."/>
            <person name="Viragh M."/>
            <person name="Kuo A."/>
            <person name="Thoen E."/>
            <person name="Andreopoulos B."/>
            <person name="Lu D."/>
            <person name="Skrede I."/>
            <person name="Drula E."/>
            <person name="Henrissat B."/>
            <person name="Morin E."/>
            <person name="Kohler A."/>
            <person name="Barry K."/>
            <person name="LaButti K."/>
            <person name="Morin E."/>
            <person name="Salamov A."/>
            <person name="Lipzen A."/>
            <person name="Mereny Z."/>
            <person name="Hegedus B."/>
            <person name="Baldrian P."/>
            <person name="Stursova M."/>
            <person name="Weitz H."/>
            <person name="Taylor A."/>
            <person name="Grigoriev I.V."/>
            <person name="Nagy L.G."/>
            <person name="Martin F."/>
            <person name="Kauserud H."/>
        </authorList>
    </citation>
    <scope>NUCLEOTIDE SEQUENCE</scope>
    <source>
        <strain evidence="2">CBHHK200</strain>
    </source>
</reference>
<sequence length="532" mass="56958">MPLTDPAEGAAPSAPSAVSATALASPVCPVPAQAAHPPLLATVSAQPSSRIHADGPWISGRFFSVLPPSPLAPITDLDQTWYAVIKGRYVGVTPDNALDGAATVRVSGAGHKGYTTQAAALTAFNRALEGNLVVVSLVDRLVVIYPTTETIRSIIPLAMKPQPLTLSEPGLLDSLLDSPDTCERCLKPNFKHAAIPGATFTILISCPHRPDPDYPLYRNKAVAKILPDSRQHQTCMGNLLVVKHALVADPNVSNANLPVIDVASSDLPYLDELVRRLTLEESAQYEVLQRPSPTTPPPDYAEIGPRNSAPHTPTARPRHPSIPASSSSPSSSSPTVYRFSSPPQTSYYADWSQAATLTQASPHSTVHAVRKKSKPRSKKAAYVVFRGRQIGKAADAVRTATSGVQFTLHQRYTTVDEAHAAFDIATSNGWTCVSNFWTATPVLPSQAPLPLSNEPSDFDGPSLHHRSIDDPWYVVYAGVNPGVFATSVECALNVLGIQSSLHERATSYAEAVAKFERATTRGEVRVHRARVA</sequence>
<feature type="compositionally biased region" description="Low complexity" evidence="1">
    <location>
        <begin position="321"/>
        <end position="339"/>
    </location>
</feature>
<evidence type="ECO:0000313" key="2">
    <source>
        <dbReference type="EMBL" id="KAJ7033982.1"/>
    </source>
</evidence>
<accession>A0AAD6X297</accession>
<dbReference type="EMBL" id="JARJCM010000061">
    <property type="protein sequence ID" value="KAJ7033982.1"/>
    <property type="molecule type" value="Genomic_DNA"/>
</dbReference>
<comment type="caution">
    <text evidence="2">The sequence shown here is derived from an EMBL/GenBank/DDBJ whole genome shotgun (WGS) entry which is preliminary data.</text>
</comment>
<dbReference type="AlphaFoldDB" id="A0AAD6X297"/>
<keyword evidence="3" id="KW-1185">Reference proteome</keyword>
<proteinExistence type="predicted"/>
<name>A0AAD6X297_9AGAR</name>
<dbReference type="Proteomes" id="UP001218188">
    <property type="component" value="Unassembled WGS sequence"/>
</dbReference>
<evidence type="ECO:0000313" key="3">
    <source>
        <dbReference type="Proteomes" id="UP001218188"/>
    </source>
</evidence>
<feature type="region of interest" description="Disordered" evidence="1">
    <location>
        <begin position="285"/>
        <end position="339"/>
    </location>
</feature>
<organism evidence="2 3">
    <name type="scientific">Mycena alexandri</name>
    <dbReference type="NCBI Taxonomy" id="1745969"/>
    <lineage>
        <taxon>Eukaryota</taxon>
        <taxon>Fungi</taxon>
        <taxon>Dikarya</taxon>
        <taxon>Basidiomycota</taxon>
        <taxon>Agaricomycotina</taxon>
        <taxon>Agaricomycetes</taxon>
        <taxon>Agaricomycetidae</taxon>
        <taxon>Agaricales</taxon>
        <taxon>Marasmiineae</taxon>
        <taxon>Mycenaceae</taxon>
        <taxon>Mycena</taxon>
    </lineage>
</organism>
<gene>
    <name evidence="2" type="ORF">C8F04DRAFT_1260479</name>
</gene>
<evidence type="ECO:0000256" key="1">
    <source>
        <dbReference type="SAM" id="MobiDB-lite"/>
    </source>
</evidence>
<protein>
    <submittedName>
        <fullName evidence="2">Uncharacterized protein</fullName>
    </submittedName>
</protein>